<organism evidence="4 5">
    <name type="scientific">Streptomyces abyssalis</name>
    <dbReference type="NCBI Taxonomy" id="933944"/>
    <lineage>
        <taxon>Bacteria</taxon>
        <taxon>Bacillati</taxon>
        <taxon>Actinomycetota</taxon>
        <taxon>Actinomycetes</taxon>
        <taxon>Kitasatosporales</taxon>
        <taxon>Streptomycetaceae</taxon>
        <taxon>Streptomyces</taxon>
    </lineage>
</organism>
<accession>A0A1E7JR15</accession>
<feature type="transmembrane region" description="Helical" evidence="2">
    <location>
        <begin position="136"/>
        <end position="155"/>
    </location>
</feature>
<feature type="transmembrane region" description="Helical" evidence="2">
    <location>
        <begin position="110"/>
        <end position="129"/>
    </location>
</feature>
<comment type="caution">
    <text evidence="4">The sequence shown here is derived from an EMBL/GenBank/DDBJ whole genome shotgun (WGS) entry which is preliminary data.</text>
</comment>
<keyword evidence="2" id="KW-1133">Transmembrane helix</keyword>
<feature type="transmembrane region" description="Helical" evidence="2">
    <location>
        <begin position="192"/>
        <end position="212"/>
    </location>
</feature>
<feature type="transmembrane region" description="Helical" evidence="2">
    <location>
        <begin position="161"/>
        <end position="180"/>
    </location>
</feature>
<reference evidence="4 5" key="1">
    <citation type="journal article" date="2016" name="Front. Microbiol.">
        <title>Comparative Genomics Analysis of Streptomyces Species Reveals Their Adaptation to the Marine Environment and Their Diversity at the Genomic Level.</title>
        <authorList>
            <person name="Tian X."/>
            <person name="Zhang Z."/>
            <person name="Yang T."/>
            <person name="Chen M."/>
            <person name="Li J."/>
            <person name="Chen F."/>
            <person name="Yang J."/>
            <person name="Li W."/>
            <person name="Zhang B."/>
            <person name="Zhang Z."/>
            <person name="Wu J."/>
            <person name="Zhang C."/>
            <person name="Long L."/>
            <person name="Xiao J."/>
        </authorList>
    </citation>
    <scope>NUCLEOTIDE SEQUENCE [LARGE SCALE GENOMIC DNA]</scope>
    <source>
        <strain evidence="4 5">SCSIO 10390</strain>
    </source>
</reference>
<evidence type="ECO:0000313" key="4">
    <source>
        <dbReference type="EMBL" id="OEU90695.1"/>
    </source>
</evidence>
<feature type="transmembrane region" description="Helical" evidence="2">
    <location>
        <begin position="85"/>
        <end position="104"/>
    </location>
</feature>
<evidence type="ECO:0000256" key="2">
    <source>
        <dbReference type="SAM" id="Phobius"/>
    </source>
</evidence>
<dbReference type="OrthoDB" id="9815120at2"/>
<dbReference type="Pfam" id="PF00892">
    <property type="entry name" value="EamA"/>
    <property type="match status" value="1"/>
</dbReference>
<keyword evidence="2" id="KW-0472">Membrane</keyword>
<dbReference type="SUPFAM" id="SSF103481">
    <property type="entry name" value="Multidrug resistance efflux transporter EmrE"/>
    <property type="match status" value="2"/>
</dbReference>
<keyword evidence="5" id="KW-1185">Reference proteome</keyword>
<dbReference type="InterPro" id="IPR037185">
    <property type="entry name" value="EmrE-like"/>
</dbReference>
<dbReference type="EMBL" id="LJGT01000038">
    <property type="protein sequence ID" value="OEU90695.1"/>
    <property type="molecule type" value="Genomic_DNA"/>
</dbReference>
<dbReference type="InterPro" id="IPR000620">
    <property type="entry name" value="EamA_dom"/>
</dbReference>
<keyword evidence="2" id="KW-0812">Transmembrane</keyword>
<proteinExistence type="inferred from homology"/>
<comment type="similarity">
    <text evidence="1">Belongs to the EamA transporter family.</text>
</comment>
<feature type="transmembrane region" description="Helical" evidence="2">
    <location>
        <begin position="250"/>
        <end position="270"/>
    </location>
</feature>
<protein>
    <recommendedName>
        <fullName evidence="3">EamA domain-containing protein</fullName>
    </recommendedName>
</protein>
<gene>
    <name evidence="4" type="ORF">AN215_10390</name>
</gene>
<evidence type="ECO:0000259" key="3">
    <source>
        <dbReference type="Pfam" id="PF00892"/>
    </source>
</evidence>
<evidence type="ECO:0000256" key="1">
    <source>
        <dbReference type="ARBA" id="ARBA00007362"/>
    </source>
</evidence>
<dbReference type="Proteomes" id="UP000176087">
    <property type="component" value="Unassembled WGS sequence"/>
</dbReference>
<dbReference type="GO" id="GO:0016020">
    <property type="term" value="C:membrane"/>
    <property type="evidence" value="ECO:0007669"/>
    <property type="project" value="InterPro"/>
</dbReference>
<feature type="transmembrane region" description="Helical" evidence="2">
    <location>
        <begin position="55"/>
        <end position="73"/>
    </location>
</feature>
<dbReference type="PATRIC" id="fig|933944.5.peg.229"/>
<feature type="domain" description="EamA" evidence="3">
    <location>
        <begin position="158"/>
        <end position="291"/>
    </location>
</feature>
<dbReference type="AlphaFoldDB" id="A0A1E7JR15"/>
<evidence type="ECO:0000313" key="5">
    <source>
        <dbReference type="Proteomes" id="UP000176087"/>
    </source>
</evidence>
<feature type="transmembrane region" description="Helical" evidence="2">
    <location>
        <begin position="218"/>
        <end position="238"/>
    </location>
</feature>
<feature type="transmembrane region" description="Helical" evidence="2">
    <location>
        <begin position="27"/>
        <end position="49"/>
    </location>
</feature>
<sequence length="310" mass="32198">MRSGGEAQPRARTKAVASGGRLPPSTYFVTSAVFHYLGPAFAVLLFARIDVLGVAWLRCASAALVFALWRRPWRVWARSSGRRRRLLLALGVVLGLMNSSFYLALERLPLGTVGAIEFLGPVLLAALGLRTARNACALFIAVGGVWLLTDVHLAAEPLGLAFAFGNCALFVLYVVLGHRLAADGGASGIDRLGAAMLVAMAVVAPVGIGDAAEALTSPVLLVSAFGVGICSSVIPYVCDQLAMARLPRATFALMLSLLPATAVAVGFAVLAQTPTWLELAGVALVVAGVAIHQERSAVPPPSQGSQPSPP</sequence>
<name>A0A1E7JR15_9ACTN</name>